<dbReference type="PANTHER" id="PTHR11705:SF89">
    <property type="entry name" value="PEPTIDASE M14 CARBOXYPEPTIDASE A DOMAIN-CONTAINING PROTEIN"/>
    <property type="match status" value="1"/>
</dbReference>
<dbReference type="Gene3D" id="3.40.630.10">
    <property type="entry name" value="Zn peptidases"/>
    <property type="match status" value="1"/>
</dbReference>
<evidence type="ECO:0000313" key="13">
    <source>
        <dbReference type="EMBL" id="ROT62033.1"/>
    </source>
</evidence>
<evidence type="ECO:0000256" key="11">
    <source>
        <dbReference type="SAM" id="MobiDB-lite"/>
    </source>
</evidence>
<evidence type="ECO:0000256" key="9">
    <source>
        <dbReference type="ARBA" id="ARBA00023049"/>
    </source>
</evidence>
<keyword evidence="6" id="KW-0732">Signal</keyword>
<dbReference type="GO" id="GO:0006508">
    <property type="term" value="P:proteolysis"/>
    <property type="evidence" value="ECO:0007669"/>
    <property type="project" value="UniProtKB-KW"/>
</dbReference>
<comment type="similarity">
    <text evidence="2 10">Belongs to the peptidase M14 family.</text>
</comment>
<feature type="compositionally biased region" description="Low complexity" evidence="11">
    <location>
        <begin position="28"/>
        <end position="38"/>
    </location>
</feature>
<evidence type="ECO:0000256" key="5">
    <source>
        <dbReference type="ARBA" id="ARBA00022723"/>
    </source>
</evidence>
<dbReference type="FunFam" id="3.40.630.10:FF:000084">
    <property type="entry name" value="Carboxypeptidase B2"/>
    <property type="match status" value="1"/>
</dbReference>
<reference evidence="13 14" key="2">
    <citation type="submission" date="2019-01" db="EMBL/GenBank/DDBJ databases">
        <title>The decoding of complex shrimp genome reveals the adaptation for benthos swimmer, frequently molting mechanism and breeding impact on genome.</title>
        <authorList>
            <person name="Sun Y."/>
            <person name="Gao Y."/>
            <person name="Yu Y."/>
        </authorList>
    </citation>
    <scope>NUCLEOTIDE SEQUENCE [LARGE SCALE GENOMIC DNA]</scope>
    <source>
        <tissue evidence="13">Muscle</tissue>
    </source>
</reference>
<accession>A0A3R7PWW5</accession>
<comment type="caution">
    <text evidence="13">The sequence shown here is derived from an EMBL/GenBank/DDBJ whole genome shotgun (WGS) entry which is preliminary data.</text>
</comment>
<evidence type="ECO:0000256" key="3">
    <source>
        <dbReference type="ARBA" id="ARBA00022645"/>
    </source>
</evidence>
<dbReference type="GO" id="GO:0005615">
    <property type="term" value="C:extracellular space"/>
    <property type="evidence" value="ECO:0007669"/>
    <property type="project" value="TreeGrafter"/>
</dbReference>
<feature type="compositionally biased region" description="Low complexity" evidence="11">
    <location>
        <begin position="115"/>
        <end position="125"/>
    </location>
</feature>
<keyword evidence="4" id="KW-0645">Protease</keyword>
<dbReference type="Pfam" id="PF00246">
    <property type="entry name" value="Peptidase_M14"/>
    <property type="match status" value="1"/>
</dbReference>
<dbReference type="SUPFAM" id="SSF53187">
    <property type="entry name" value="Zn-dependent exopeptidases"/>
    <property type="match status" value="1"/>
</dbReference>
<dbReference type="PRINTS" id="PR00765">
    <property type="entry name" value="CRBOXYPTASEA"/>
</dbReference>
<feature type="region of interest" description="Disordered" evidence="11">
    <location>
        <begin position="18"/>
        <end position="46"/>
    </location>
</feature>
<comment type="cofactor">
    <cofactor evidence="1">
        <name>Zn(2+)</name>
        <dbReference type="ChEBI" id="CHEBI:29105"/>
    </cofactor>
</comment>
<keyword evidence="3 13" id="KW-0121">Carboxypeptidase</keyword>
<sequence length="603" mass="67486">MCSSLPFSPPPCCCFPRLRPPPRPAPSPGSKGSSSAGAEGPQVDPRSQDYVGWKLLRIFPSSRPLLTALVASLRNSSQAVVVQVSQEELLADVGLPPKASLEGVLSSALPSPLPPLRSLDAPDAAHVTPGREDQPRAEKKLDECQGAESPAGEVSLTRSKRRFSLDFLNWKTLPGFVEEKAKLDGSEPLAWDDYYRYDSIRRFALNLSASLPHVEYLDIGRSFEGRPLFALCFASKASDMKKLFKKKLLKLRRLRTKRGRDPDLAVLQKRNLVTRKRKTSKPYVLIEAATAILPPPSPFGHSNRSPLWLPFFIRIFLLCDLFPLPPLLLFPPSPSLILASFQFSIHAREWIAPAVATYLAQELATLGRKFLKRVTVILAPLTNPDGYEYTHTTDRYWRKNRRTTPTPSCPGVDLNRNWGVGWGDPEGSSGDPCSEVYRGPESFSEPETQALRDLALVWMEKIRLYVSLHCMGRVILHPWGFTRAPSTKQRQLARIAKVMAKHLHRNNQTFVFGQTSHVMYTASGTVEDYMHGAGVKYAYTLELPEDSFELEPEKIIPISKAVWNTFLCTLGEIIKTDGIRSFCKTEKATGKLRKKPATKRKKT</sequence>
<dbReference type="STRING" id="6689.A0A3R7PWW5"/>
<keyword evidence="7" id="KW-0378">Hydrolase</keyword>
<gene>
    <name evidence="13" type="ORF">C7M84_020158</name>
</gene>
<dbReference type="AlphaFoldDB" id="A0A3R7PWW5"/>
<dbReference type="PROSITE" id="PS52035">
    <property type="entry name" value="PEPTIDASE_M14"/>
    <property type="match status" value="1"/>
</dbReference>
<feature type="compositionally biased region" description="Basic and acidic residues" evidence="11">
    <location>
        <begin position="129"/>
        <end position="143"/>
    </location>
</feature>
<keyword evidence="5" id="KW-0479">Metal-binding</keyword>
<dbReference type="PANTHER" id="PTHR11705">
    <property type="entry name" value="PROTEASE FAMILY M14 CARBOXYPEPTIDASE A,B"/>
    <property type="match status" value="1"/>
</dbReference>
<protein>
    <submittedName>
        <fullName evidence="13">Carboxypeptidase a1</fullName>
    </submittedName>
</protein>
<feature type="region of interest" description="Disordered" evidence="11">
    <location>
        <begin position="115"/>
        <end position="153"/>
    </location>
</feature>
<dbReference type="Proteomes" id="UP000283509">
    <property type="component" value="Unassembled WGS sequence"/>
</dbReference>
<feature type="active site" description="Proton donor/acceptor" evidence="10">
    <location>
        <position position="542"/>
    </location>
</feature>
<evidence type="ECO:0000313" key="14">
    <source>
        <dbReference type="Proteomes" id="UP000283509"/>
    </source>
</evidence>
<proteinExistence type="inferred from homology"/>
<dbReference type="InterPro" id="IPR000834">
    <property type="entry name" value="Peptidase_M14"/>
</dbReference>
<evidence type="ECO:0000256" key="8">
    <source>
        <dbReference type="ARBA" id="ARBA00022833"/>
    </source>
</evidence>
<evidence type="ECO:0000259" key="12">
    <source>
        <dbReference type="PROSITE" id="PS52035"/>
    </source>
</evidence>
<evidence type="ECO:0000256" key="2">
    <source>
        <dbReference type="ARBA" id="ARBA00005988"/>
    </source>
</evidence>
<keyword evidence="8" id="KW-0862">Zinc</keyword>
<reference evidence="13 14" key="1">
    <citation type="submission" date="2018-04" db="EMBL/GenBank/DDBJ databases">
        <authorList>
            <person name="Zhang X."/>
            <person name="Yuan J."/>
            <person name="Li F."/>
            <person name="Xiang J."/>
        </authorList>
    </citation>
    <scope>NUCLEOTIDE SEQUENCE [LARGE SCALE GENOMIC DNA]</scope>
    <source>
        <tissue evidence="13">Muscle</tissue>
    </source>
</reference>
<name>A0A3R7PWW5_PENVA</name>
<dbReference type="GO" id="GO:0004181">
    <property type="term" value="F:metallocarboxypeptidase activity"/>
    <property type="evidence" value="ECO:0007669"/>
    <property type="project" value="InterPro"/>
</dbReference>
<dbReference type="SMART" id="SM00631">
    <property type="entry name" value="Zn_pept"/>
    <property type="match status" value="1"/>
</dbReference>
<keyword evidence="14" id="KW-1185">Reference proteome</keyword>
<dbReference type="GO" id="GO:0008270">
    <property type="term" value="F:zinc ion binding"/>
    <property type="evidence" value="ECO:0007669"/>
    <property type="project" value="InterPro"/>
</dbReference>
<dbReference type="EMBL" id="QCYY01003863">
    <property type="protein sequence ID" value="ROT62033.1"/>
    <property type="molecule type" value="Genomic_DNA"/>
</dbReference>
<evidence type="ECO:0000256" key="4">
    <source>
        <dbReference type="ARBA" id="ARBA00022670"/>
    </source>
</evidence>
<organism evidence="13 14">
    <name type="scientific">Penaeus vannamei</name>
    <name type="common">Whiteleg shrimp</name>
    <name type="synonym">Litopenaeus vannamei</name>
    <dbReference type="NCBI Taxonomy" id="6689"/>
    <lineage>
        <taxon>Eukaryota</taxon>
        <taxon>Metazoa</taxon>
        <taxon>Ecdysozoa</taxon>
        <taxon>Arthropoda</taxon>
        <taxon>Crustacea</taxon>
        <taxon>Multicrustacea</taxon>
        <taxon>Malacostraca</taxon>
        <taxon>Eumalacostraca</taxon>
        <taxon>Eucarida</taxon>
        <taxon>Decapoda</taxon>
        <taxon>Dendrobranchiata</taxon>
        <taxon>Penaeoidea</taxon>
        <taxon>Penaeidae</taxon>
        <taxon>Penaeus</taxon>
    </lineage>
</organism>
<feature type="compositionally biased region" description="Pro residues" evidence="11">
    <location>
        <begin position="18"/>
        <end position="27"/>
    </location>
</feature>
<keyword evidence="9" id="KW-0482">Metalloprotease</keyword>
<feature type="domain" description="Peptidase M14" evidence="12">
    <location>
        <begin position="193"/>
        <end position="573"/>
    </location>
</feature>
<dbReference type="OrthoDB" id="3626597at2759"/>
<evidence type="ECO:0000256" key="7">
    <source>
        <dbReference type="ARBA" id="ARBA00022801"/>
    </source>
</evidence>
<evidence type="ECO:0000256" key="10">
    <source>
        <dbReference type="PROSITE-ProRule" id="PRU01379"/>
    </source>
</evidence>
<evidence type="ECO:0000256" key="6">
    <source>
        <dbReference type="ARBA" id="ARBA00022729"/>
    </source>
</evidence>
<evidence type="ECO:0000256" key="1">
    <source>
        <dbReference type="ARBA" id="ARBA00001947"/>
    </source>
</evidence>